<proteinExistence type="predicted"/>
<sequence>MVSIHNSNSITETERKPETFPETAPCANSVFFRTYSRRKKEGRETWEEVCERTIAGLEKLGNLNSDEVALLTQMQKQLKTLSSGRWLWVGGTDWMERPENYSGGYNCTSTNITDWRSFGLLMNLAMMGCGTGAVLEPQYINQLPPIRNRLEVSIIGEIGETHPSQRREHTQVIVEGNRVIINVGDSREGWVHSYQTLIELSSDLRFNSPIEVLVNLADIRPAGERLNGFGGIANPIKLTELYQRIASILNKAHGRQLNSVECSLLIDEAASTIVAGNVRRSAGIRQGASFDELFANAKMNLWQQDEAGNWRIDPSRDALRMANHSRVFHHKPTLTECIDAVRQQYYSGEGAIQWAGEAVARASCDLMPDKETKLEFLKAYNQGHALQWISARHPSMSQQELKHRLQRYGLNPCGK</sequence>
<feature type="region of interest" description="Disordered" evidence="1">
    <location>
        <begin position="1"/>
        <end position="22"/>
    </location>
</feature>
<dbReference type="EMBL" id="JAMXFF010000002">
    <property type="protein sequence ID" value="MCT7965083.1"/>
    <property type="molecule type" value="Genomic_DNA"/>
</dbReference>
<dbReference type="RefSeq" id="WP_261235092.1">
    <property type="nucleotide sequence ID" value="NZ_JAMXFF010000002.1"/>
</dbReference>
<comment type="caution">
    <text evidence="3">The sequence shown here is derived from an EMBL/GenBank/DDBJ whole genome shotgun (WGS) entry which is preliminary data.</text>
</comment>
<dbReference type="Pfam" id="PF21995">
    <property type="entry name" value="RNR-II_ins_dom"/>
    <property type="match status" value="1"/>
</dbReference>
<dbReference type="Gene3D" id="3.20.70.20">
    <property type="match status" value="1"/>
</dbReference>
<evidence type="ECO:0000256" key="1">
    <source>
        <dbReference type="SAM" id="MobiDB-lite"/>
    </source>
</evidence>
<dbReference type="Gene3D" id="3.30.1620.10">
    <property type="entry name" value="b-12 dependent (class ii) ribonucleotide reductase, Chain A, Domain 2"/>
    <property type="match status" value="1"/>
</dbReference>
<feature type="compositionally biased region" description="Polar residues" evidence="1">
    <location>
        <begin position="1"/>
        <end position="11"/>
    </location>
</feature>
<reference evidence="3 4" key="1">
    <citation type="journal article" date="2022" name="Front. Microbiol.">
        <title>High genomic differentiation and limited gene flow indicate recent cryptic speciation within the genus Laspinema (cyanobacteria).</title>
        <authorList>
            <person name="Stanojkovic A."/>
            <person name="Skoupy S."/>
            <person name="Skaloud P."/>
            <person name="Dvorak P."/>
        </authorList>
    </citation>
    <scope>NUCLEOTIDE SEQUENCE [LARGE SCALE GENOMIC DNA]</scope>
    <source>
        <strain evidence="3 4">D2a</strain>
    </source>
</reference>
<evidence type="ECO:0000259" key="2">
    <source>
        <dbReference type="Pfam" id="PF21995"/>
    </source>
</evidence>
<dbReference type="SUPFAM" id="SSF51998">
    <property type="entry name" value="PFL-like glycyl radical enzymes"/>
    <property type="match status" value="1"/>
</dbReference>
<organism evidence="3 4">
    <name type="scientific">Laspinema palackyanum D2a</name>
    <dbReference type="NCBI Taxonomy" id="2953684"/>
    <lineage>
        <taxon>Bacteria</taxon>
        <taxon>Bacillati</taxon>
        <taxon>Cyanobacteriota</taxon>
        <taxon>Cyanophyceae</taxon>
        <taxon>Oscillatoriophycideae</taxon>
        <taxon>Oscillatoriales</taxon>
        <taxon>Laspinemataceae</taxon>
        <taxon>Laspinema</taxon>
        <taxon>Laspinema palackyanum</taxon>
    </lineage>
</organism>
<accession>A0ABT2MK46</accession>
<keyword evidence="4" id="KW-1185">Reference proteome</keyword>
<name>A0ABT2MK46_9CYAN</name>
<feature type="domain" description="B12-dependent ribonucleotide reductase insertion" evidence="2">
    <location>
        <begin position="175"/>
        <end position="249"/>
    </location>
</feature>
<dbReference type="Proteomes" id="UP001525890">
    <property type="component" value="Unassembled WGS sequence"/>
</dbReference>
<dbReference type="InterPro" id="IPR054158">
    <property type="entry name" value="RNR-II_ins_dom"/>
</dbReference>
<evidence type="ECO:0000313" key="4">
    <source>
        <dbReference type="Proteomes" id="UP001525890"/>
    </source>
</evidence>
<gene>
    <name evidence="3" type="ORF">NG799_01890</name>
</gene>
<evidence type="ECO:0000313" key="3">
    <source>
        <dbReference type="EMBL" id="MCT7965083.1"/>
    </source>
</evidence>
<protein>
    <recommendedName>
        <fullName evidence="2">B12-dependent ribonucleotide reductase insertion domain-containing protein</fullName>
    </recommendedName>
</protein>